<dbReference type="Proteomes" id="UP001234798">
    <property type="component" value="Chromosome"/>
</dbReference>
<keyword evidence="2" id="KW-1185">Reference proteome</keyword>
<gene>
    <name evidence="1" type="ORF">RAS12_26570</name>
</gene>
<accession>A0ABY9LZE1</accession>
<evidence type="ECO:0000313" key="1">
    <source>
        <dbReference type="EMBL" id="WMD20136.1"/>
    </source>
</evidence>
<sequence>MKAWAVRIVCVSLTLCALLLVSTSWTGPHFGLCEQDRAAAH</sequence>
<name>A0ABY9LZE1_9BURK</name>
<protein>
    <submittedName>
        <fullName evidence="1">Uncharacterized protein</fullName>
    </submittedName>
</protein>
<reference evidence="1 2" key="1">
    <citation type="submission" date="2023-08" db="EMBL/GenBank/DDBJ databases">
        <title>Achromobacter seleniivolatilans sp. nov., isolated from seleniferous soil.</title>
        <authorList>
            <person name="Zhang S."/>
            <person name="Li K."/>
            <person name="Peng J."/>
            <person name="Zhao Q."/>
            <person name="Wang H."/>
            <person name="Guo Y."/>
        </authorList>
    </citation>
    <scope>NUCLEOTIDE SEQUENCE [LARGE SCALE GENOMIC DNA]</scope>
    <source>
        <strain evidence="1 2">R39</strain>
    </source>
</reference>
<dbReference type="RefSeq" id="WP_306943095.1">
    <property type="nucleotide sequence ID" value="NZ_CP132976.1"/>
</dbReference>
<evidence type="ECO:0000313" key="2">
    <source>
        <dbReference type="Proteomes" id="UP001234798"/>
    </source>
</evidence>
<organism evidence="1 2">
    <name type="scientific">Achromobacter seleniivolatilans</name>
    <dbReference type="NCBI Taxonomy" id="3047478"/>
    <lineage>
        <taxon>Bacteria</taxon>
        <taxon>Pseudomonadati</taxon>
        <taxon>Pseudomonadota</taxon>
        <taxon>Betaproteobacteria</taxon>
        <taxon>Burkholderiales</taxon>
        <taxon>Alcaligenaceae</taxon>
        <taxon>Achromobacter</taxon>
    </lineage>
</organism>
<proteinExistence type="predicted"/>
<dbReference type="EMBL" id="CP132976">
    <property type="protein sequence ID" value="WMD20136.1"/>
    <property type="molecule type" value="Genomic_DNA"/>
</dbReference>